<proteinExistence type="predicted"/>
<dbReference type="PROSITE" id="PS51257">
    <property type="entry name" value="PROKAR_LIPOPROTEIN"/>
    <property type="match status" value="1"/>
</dbReference>
<name>A0A0V0I957_SOLCH</name>
<dbReference type="AlphaFoldDB" id="A0A0V0I957"/>
<organism evidence="1">
    <name type="scientific">Solanum chacoense</name>
    <name type="common">Chaco potato</name>
    <dbReference type="NCBI Taxonomy" id="4108"/>
    <lineage>
        <taxon>Eukaryota</taxon>
        <taxon>Viridiplantae</taxon>
        <taxon>Streptophyta</taxon>
        <taxon>Embryophyta</taxon>
        <taxon>Tracheophyta</taxon>
        <taxon>Spermatophyta</taxon>
        <taxon>Magnoliopsida</taxon>
        <taxon>eudicotyledons</taxon>
        <taxon>Gunneridae</taxon>
        <taxon>Pentapetalae</taxon>
        <taxon>asterids</taxon>
        <taxon>lamiids</taxon>
        <taxon>Solanales</taxon>
        <taxon>Solanaceae</taxon>
        <taxon>Solanoideae</taxon>
        <taxon>Solaneae</taxon>
        <taxon>Solanum</taxon>
    </lineage>
</organism>
<accession>A0A0V0I957</accession>
<protein>
    <submittedName>
        <fullName evidence="1">Putative ovule protein</fullName>
    </submittedName>
</protein>
<reference evidence="1" key="1">
    <citation type="submission" date="2015-12" db="EMBL/GenBank/DDBJ databases">
        <title>Gene expression during late stages of embryo sac development: a critical building block for successful pollen-pistil interactions.</title>
        <authorList>
            <person name="Liu Y."/>
            <person name="Joly V."/>
            <person name="Sabar M."/>
            <person name="Matton D.P."/>
        </authorList>
    </citation>
    <scope>NUCLEOTIDE SEQUENCE</scope>
</reference>
<sequence>MVFNTTKYHLTHWASTLTVSHLYNSCTLVSCLYVLLCRCSIPCHLYFIGTMKWVENHEVLDLNSSGSQTKLGDLFLSVQVLVDRVTQFLC</sequence>
<evidence type="ECO:0000313" key="1">
    <source>
        <dbReference type="EMBL" id="JAP28665.1"/>
    </source>
</evidence>
<dbReference type="EMBL" id="GEDG01009892">
    <property type="protein sequence ID" value="JAP28665.1"/>
    <property type="molecule type" value="Transcribed_RNA"/>
</dbReference>